<proteinExistence type="predicted"/>
<dbReference type="AlphaFoldDB" id="X1SHN3"/>
<sequence>MSKTNEVYLTVKEADEADFDKPLVRMHKTDKPQDIKWGDYIDISLEKKNWVTCRLEPAGDTGIGKIYIGIRLRGLINKDSIGIQLAKLGVPCNFYIRKTAFWKAILYK</sequence>
<dbReference type="EMBL" id="BARW01021833">
    <property type="protein sequence ID" value="GAI92507.1"/>
    <property type="molecule type" value="Genomic_DNA"/>
</dbReference>
<organism evidence="1">
    <name type="scientific">marine sediment metagenome</name>
    <dbReference type="NCBI Taxonomy" id="412755"/>
    <lineage>
        <taxon>unclassified sequences</taxon>
        <taxon>metagenomes</taxon>
        <taxon>ecological metagenomes</taxon>
    </lineage>
</organism>
<name>X1SHN3_9ZZZZ</name>
<reference evidence="1" key="1">
    <citation type="journal article" date="2014" name="Front. Microbiol.">
        <title>High frequency of phylogenetically diverse reductive dehalogenase-homologous genes in deep subseafloor sedimentary metagenomes.</title>
        <authorList>
            <person name="Kawai M."/>
            <person name="Futagami T."/>
            <person name="Toyoda A."/>
            <person name="Takaki Y."/>
            <person name="Nishi S."/>
            <person name="Hori S."/>
            <person name="Arai W."/>
            <person name="Tsubouchi T."/>
            <person name="Morono Y."/>
            <person name="Uchiyama I."/>
            <person name="Ito T."/>
            <person name="Fujiyama A."/>
            <person name="Inagaki F."/>
            <person name="Takami H."/>
        </authorList>
    </citation>
    <scope>NUCLEOTIDE SEQUENCE</scope>
    <source>
        <strain evidence="1">Expedition CK06-06</strain>
    </source>
</reference>
<dbReference type="Gene3D" id="2.40.40.20">
    <property type="match status" value="1"/>
</dbReference>
<protein>
    <submittedName>
        <fullName evidence="1">Uncharacterized protein</fullName>
    </submittedName>
</protein>
<comment type="caution">
    <text evidence="1">The sequence shown here is derived from an EMBL/GenBank/DDBJ whole genome shotgun (WGS) entry which is preliminary data.</text>
</comment>
<evidence type="ECO:0000313" key="1">
    <source>
        <dbReference type="EMBL" id="GAI92507.1"/>
    </source>
</evidence>
<gene>
    <name evidence="1" type="ORF">S12H4_36599</name>
</gene>
<accession>X1SHN3</accession>